<evidence type="ECO:0000313" key="2">
    <source>
        <dbReference type="EMBL" id="RDS77598.1"/>
    </source>
</evidence>
<keyword evidence="3" id="KW-1185">Reference proteome</keyword>
<name>A0A395LKV4_9SPHN</name>
<sequence>MTLALTGGTGFVGQAVLDLLEGKGERVRVLARKVPQSRRGVRWVEGTLNESFKLAHLVSDAECVIHIAGLTRSTNPDHFEIVNVTGTLNVVEAAVRAGAKRLVFVSSLAAREPDLSAYGLSKRRAETIVAASGLDWTIVRPPGVYGPRDTDYLEMFRAARKGVLPVPAGGRSSMIHVRDLARLLLALREGGEGITHEIFEPDDGRTGGWTHGDLARSIGSAVGTKVYPVPLPGFALHAAAMADEKIRGRNARLTRDRAGYLAHSDWTVAPERAVPRDIWQPQILTREGLRETAQWYREAGML</sequence>
<gene>
    <name evidence="2" type="ORF">DL238_08260</name>
</gene>
<protein>
    <submittedName>
        <fullName evidence="2">NAD(P)-dependent oxidoreductase</fullName>
    </submittedName>
</protein>
<reference evidence="2 3" key="1">
    <citation type="submission" date="2018-07" db="EMBL/GenBank/DDBJ databases">
        <title>Erythrobacter nanhaiensis sp. nov., a novel member of the genus Erythrobacter isolated from the South China Sea.</title>
        <authorList>
            <person name="Chen X."/>
            <person name="Liu J."/>
        </authorList>
    </citation>
    <scope>NUCLEOTIDE SEQUENCE [LARGE SCALE GENOMIC DNA]</scope>
    <source>
        <strain evidence="2 3">S-5</strain>
    </source>
</reference>
<organism evidence="2 3">
    <name type="scientific">Alteriqipengyuania lutimaris</name>
    <dbReference type="NCBI Taxonomy" id="1538146"/>
    <lineage>
        <taxon>Bacteria</taxon>
        <taxon>Pseudomonadati</taxon>
        <taxon>Pseudomonadota</taxon>
        <taxon>Alphaproteobacteria</taxon>
        <taxon>Sphingomonadales</taxon>
        <taxon>Erythrobacteraceae</taxon>
        <taxon>Alteriqipengyuania</taxon>
    </lineage>
</organism>
<evidence type="ECO:0000259" key="1">
    <source>
        <dbReference type="Pfam" id="PF01370"/>
    </source>
</evidence>
<accession>A0A395LKV4</accession>
<dbReference type="InterPro" id="IPR050177">
    <property type="entry name" value="Lipid_A_modif_metabolic_enz"/>
</dbReference>
<dbReference type="OrthoDB" id="9814124at2"/>
<dbReference type="AlphaFoldDB" id="A0A395LKV4"/>
<dbReference type="InterPro" id="IPR036291">
    <property type="entry name" value="NAD(P)-bd_dom_sf"/>
</dbReference>
<dbReference type="EMBL" id="QRBB01000001">
    <property type="protein sequence ID" value="RDS77598.1"/>
    <property type="molecule type" value="Genomic_DNA"/>
</dbReference>
<comment type="caution">
    <text evidence="2">The sequence shown here is derived from an EMBL/GenBank/DDBJ whole genome shotgun (WGS) entry which is preliminary data.</text>
</comment>
<dbReference type="PANTHER" id="PTHR43245:SF58">
    <property type="entry name" value="BLL5923 PROTEIN"/>
    <property type="match status" value="1"/>
</dbReference>
<dbReference type="Proteomes" id="UP000254101">
    <property type="component" value="Unassembled WGS sequence"/>
</dbReference>
<dbReference type="PANTHER" id="PTHR43245">
    <property type="entry name" value="BIFUNCTIONAL POLYMYXIN RESISTANCE PROTEIN ARNA"/>
    <property type="match status" value="1"/>
</dbReference>
<dbReference type="Pfam" id="PF01370">
    <property type="entry name" value="Epimerase"/>
    <property type="match status" value="1"/>
</dbReference>
<dbReference type="RefSeq" id="WP_115491820.1">
    <property type="nucleotide sequence ID" value="NZ_JACHWW010000001.1"/>
</dbReference>
<evidence type="ECO:0000313" key="3">
    <source>
        <dbReference type="Proteomes" id="UP000254101"/>
    </source>
</evidence>
<dbReference type="Gene3D" id="3.40.50.720">
    <property type="entry name" value="NAD(P)-binding Rossmann-like Domain"/>
    <property type="match status" value="1"/>
</dbReference>
<dbReference type="InterPro" id="IPR001509">
    <property type="entry name" value="Epimerase_deHydtase"/>
</dbReference>
<feature type="domain" description="NAD-dependent epimerase/dehydratase" evidence="1">
    <location>
        <begin position="5"/>
        <end position="190"/>
    </location>
</feature>
<proteinExistence type="predicted"/>
<dbReference type="SUPFAM" id="SSF51735">
    <property type="entry name" value="NAD(P)-binding Rossmann-fold domains"/>
    <property type="match status" value="1"/>
</dbReference>